<dbReference type="OrthoDB" id="1868634at2759"/>
<keyword evidence="2" id="KW-1185">Reference proteome</keyword>
<evidence type="ECO:0000313" key="1">
    <source>
        <dbReference type="EMBL" id="ONK73508.1"/>
    </source>
</evidence>
<proteinExistence type="predicted"/>
<dbReference type="Gramene" id="ONK73508">
    <property type="protein sequence ID" value="ONK73508"/>
    <property type="gene ID" value="A4U43_C04F32360"/>
</dbReference>
<evidence type="ECO:0000313" key="2">
    <source>
        <dbReference type="Proteomes" id="UP000243459"/>
    </source>
</evidence>
<protein>
    <submittedName>
        <fullName evidence="1">Uncharacterized protein</fullName>
    </submittedName>
</protein>
<organism evidence="1 2">
    <name type="scientific">Asparagus officinalis</name>
    <name type="common">Garden asparagus</name>
    <dbReference type="NCBI Taxonomy" id="4686"/>
    <lineage>
        <taxon>Eukaryota</taxon>
        <taxon>Viridiplantae</taxon>
        <taxon>Streptophyta</taxon>
        <taxon>Embryophyta</taxon>
        <taxon>Tracheophyta</taxon>
        <taxon>Spermatophyta</taxon>
        <taxon>Magnoliopsida</taxon>
        <taxon>Liliopsida</taxon>
        <taxon>Asparagales</taxon>
        <taxon>Asparagaceae</taxon>
        <taxon>Asparagoideae</taxon>
        <taxon>Asparagus</taxon>
    </lineage>
</organism>
<dbReference type="PANTHER" id="PTHR37754:SF1">
    <property type="entry name" value="CALCIUM ION-BINDING PROTEIN"/>
    <property type="match status" value="1"/>
</dbReference>
<name>A0A5P1F558_ASPOF</name>
<dbReference type="AlphaFoldDB" id="A0A5P1F558"/>
<dbReference type="Proteomes" id="UP000243459">
    <property type="component" value="Chromosome 4"/>
</dbReference>
<gene>
    <name evidence="1" type="ORF">A4U43_C04F32360</name>
</gene>
<accession>A0A5P1F558</accession>
<sequence>MGMHVSSMRRLGVKGKQTCSSDEIFNNFFGPEVCTFEEFHASFLNLINKFNAALPGRRYSVPPLESIMEFYQNLENYGEDAEEKKYLVIHFLERNISINQTHNNAVMWTGLVAPTAALILKKAVPDVIFVPFCTMLAVAAAKAMHSQKI</sequence>
<dbReference type="EMBL" id="CM007384">
    <property type="protein sequence ID" value="ONK73508.1"/>
    <property type="molecule type" value="Genomic_DNA"/>
</dbReference>
<reference evidence="2" key="1">
    <citation type="journal article" date="2017" name="Nat. Commun.">
        <title>The asparagus genome sheds light on the origin and evolution of a young Y chromosome.</title>
        <authorList>
            <person name="Harkess A."/>
            <person name="Zhou J."/>
            <person name="Xu C."/>
            <person name="Bowers J.E."/>
            <person name="Van der Hulst R."/>
            <person name="Ayyampalayam S."/>
            <person name="Mercati F."/>
            <person name="Riccardi P."/>
            <person name="McKain M.R."/>
            <person name="Kakrana A."/>
            <person name="Tang H."/>
            <person name="Ray J."/>
            <person name="Groenendijk J."/>
            <person name="Arikit S."/>
            <person name="Mathioni S.M."/>
            <person name="Nakano M."/>
            <person name="Shan H."/>
            <person name="Telgmann-Rauber A."/>
            <person name="Kanno A."/>
            <person name="Yue Z."/>
            <person name="Chen H."/>
            <person name="Li W."/>
            <person name="Chen Y."/>
            <person name="Xu X."/>
            <person name="Zhang Y."/>
            <person name="Luo S."/>
            <person name="Chen H."/>
            <person name="Gao J."/>
            <person name="Mao Z."/>
            <person name="Pires J.C."/>
            <person name="Luo M."/>
            <person name="Kudrna D."/>
            <person name="Wing R.A."/>
            <person name="Meyers B.C."/>
            <person name="Yi K."/>
            <person name="Kong H."/>
            <person name="Lavrijsen P."/>
            <person name="Sunseri F."/>
            <person name="Falavigna A."/>
            <person name="Ye Y."/>
            <person name="Leebens-Mack J.H."/>
            <person name="Chen G."/>
        </authorList>
    </citation>
    <scope>NUCLEOTIDE SEQUENCE [LARGE SCALE GENOMIC DNA]</scope>
    <source>
        <strain evidence="2">cv. DH0086</strain>
    </source>
</reference>
<dbReference type="PANTHER" id="PTHR37754">
    <property type="entry name" value="CALCIUM ION-BINDING PROTEIN"/>
    <property type="match status" value="1"/>
</dbReference>